<name>A0ABW1A046_9ACTN</name>
<dbReference type="InterPro" id="IPR045713">
    <property type="entry name" value="DUF6069"/>
</dbReference>
<dbReference type="EMBL" id="JBHSON010000028">
    <property type="protein sequence ID" value="MFC5748052.1"/>
    <property type="molecule type" value="Genomic_DNA"/>
</dbReference>
<dbReference type="Proteomes" id="UP001596074">
    <property type="component" value="Unassembled WGS sequence"/>
</dbReference>
<dbReference type="RefSeq" id="WP_378283689.1">
    <property type="nucleotide sequence ID" value="NZ_JBHSON010000028.1"/>
</dbReference>
<keyword evidence="1" id="KW-1133">Transmembrane helix</keyword>
<keyword evidence="3" id="KW-1185">Reference proteome</keyword>
<proteinExistence type="predicted"/>
<reference evidence="3" key="1">
    <citation type="journal article" date="2019" name="Int. J. Syst. Evol. Microbiol.">
        <title>The Global Catalogue of Microorganisms (GCM) 10K type strain sequencing project: providing services to taxonomists for standard genome sequencing and annotation.</title>
        <authorList>
            <consortium name="The Broad Institute Genomics Platform"/>
            <consortium name="The Broad Institute Genome Sequencing Center for Infectious Disease"/>
            <person name="Wu L."/>
            <person name="Ma J."/>
        </authorList>
    </citation>
    <scope>NUCLEOTIDE SEQUENCE [LARGE SCALE GENOMIC DNA]</scope>
    <source>
        <strain evidence="3">KCTC 42087</strain>
    </source>
</reference>
<feature type="transmembrane region" description="Helical" evidence="1">
    <location>
        <begin position="94"/>
        <end position="114"/>
    </location>
</feature>
<keyword evidence="1" id="KW-0812">Transmembrane</keyword>
<evidence type="ECO:0000256" key="1">
    <source>
        <dbReference type="SAM" id="Phobius"/>
    </source>
</evidence>
<gene>
    <name evidence="2" type="ORF">ACFPZN_20675</name>
</gene>
<feature type="transmembrane region" description="Helical" evidence="1">
    <location>
        <begin position="62"/>
        <end position="82"/>
    </location>
</feature>
<comment type="caution">
    <text evidence="2">The sequence shown here is derived from an EMBL/GenBank/DDBJ whole genome shotgun (WGS) entry which is preliminary data.</text>
</comment>
<evidence type="ECO:0000313" key="2">
    <source>
        <dbReference type="EMBL" id="MFC5748052.1"/>
    </source>
</evidence>
<dbReference type="Pfam" id="PF19545">
    <property type="entry name" value="DUF6069"/>
    <property type="match status" value="1"/>
</dbReference>
<protein>
    <submittedName>
        <fullName evidence="2">DUF6069 family protein</fullName>
    </submittedName>
</protein>
<accession>A0ABW1A046</accession>
<feature type="transmembrane region" description="Helical" evidence="1">
    <location>
        <begin position="35"/>
        <end position="55"/>
    </location>
</feature>
<keyword evidence="1" id="KW-0472">Membrane</keyword>
<organism evidence="2 3">
    <name type="scientific">Actinomadura rugatobispora</name>
    <dbReference type="NCBI Taxonomy" id="1994"/>
    <lineage>
        <taxon>Bacteria</taxon>
        <taxon>Bacillati</taxon>
        <taxon>Actinomycetota</taxon>
        <taxon>Actinomycetes</taxon>
        <taxon>Streptosporangiales</taxon>
        <taxon>Thermomonosporaceae</taxon>
        <taxon>Actinomadura</taxon>
    </lineage>
</organism>
<sequence>MAVALVLNLAIYAVGRALGGDFRFTAEGRPAEVDGITLVGFTSVPLLVGMTLVALLSRIWRWVIAVAMVVAPALALVTVPIMTIPADLDEASTITLALCHIALVPVTLTGLLVLRALRQEPTLAQTPQNS</sequence>
<evidence type="ECO:0000313" key="3">
    <source>
        <dbReference type="Proteomes" id="UP001596074"/>
    </source>
</evidence>